<dbReference type="GO" id="GO:0004619">
    <property type="term" value="F:phosphoglycerate mutase activity"/>
    <property type="evidence" value="ECO:0007669"/>
    <property type="project" value="UniProtKB-EC"/>
</dbReference>
<comment type="caution">
    <text evidence="1">The sequence shown here is derived from an EMBL/GenBank/DDBJ whole genome shotgun (WGS) entry which is preliminary data.</text>
</comment>
<dbReference type="Pfam" id="PF00300">
    <property type="entry name" value="His_Phos_1"/>
    <property type="match status" value="1"/>
</dbReference>
<dbReference type="RefSeq" id="WP_204695261.1">
    <property type="nucleotide sequence ID" value="NZ_JAFBEC010000001.1"/>
</dbReference>
<dbReference type="EMBL" id="JAFBEC010000001">
    <property type="protein sequence ID" value="MBM7631065.1"/>
    <property type="molecule type" value="Genomic_DNA"/>
</dbReference>
<organism evidence="1 2">
    <name type="scientific">Geomicrobium sediminis</name>
    <dbReference type="NCBI Taxonomy" id="1347788"/>
    <lineage>
        <taxon>Bacteria</taxon>
        <taxon>Bacillati</taxon>
        <taxon>Bacillota</taxon>
        <taxon>Bacilli</taxon>
        <taxon>Bacillales</taxon>
        <taxon>Geomicrobium</taxon>
    </lineage>
</organism>
<dbReference type="Proteomes" id="UP000741863">
    <property type="component" value="Unassembled WGS sequence"/>
</dbReference>
<dbReference type="InterPro" id="IPR013078">
    <property type="entry name" value="His_Pase_superF_clade-1"/>
</dbReference>
<protein>
    <submittedName>
        <fullName evidence="1">2,3-bisphosphoglycerate-dependent phosphoglycerate mutase</fullName>
        <ecNumber evidence="1">5.4.2.11</ecNumber>
    </submittedName>
</protein>
<dbReference type="InterPro" id="IPR050275">
    <property type="entry name" value="PGM_Phosphatase"/>
</dbReference>
<dbReference type="Gene3D" id="3.40.50.1240">
    <property type="entry name" value="Phosphoglycerate mutase-like"/>
    <property type="match status" value="1"/>
</dbReference>
<dbReference type="SMART" id="SM00855">
    <property type="entry name" value="PGAM"/>
    <property type="match status" value="1"/>
</dbReference>
<dbReference type="PANTHER" id="PTHR48100">
    <property type="entry name" value="BROAD-SPECIFICITY PHOSPHATASE YOR283W-RELATED"/>
    <property type="match status" value="1"/>
</dbReference>
<sequence length="184" mass="21493">MEKRIYIVRHCEAQGQPPESQLTKQGFMQAIHLTEFFSEITIDRIISSPFLRAIQSVEPMSEKAKLKIEIDERLSERTLSTRDLPGWLEKLKTTFSDLDLKFEGGESSKEAMKRIVNVVDEAFENESENTIIVTHGNLMSLLLKSYDNSFDFNSWKRLSNPDVFVLNYINNEVTMERLWREDLR</sequence>
<name>A0ABS2P6N5_9BACL</name>
<accession>A0ABS2P6N5</accession>
<evidence type="ECO:0000313" key="2">
    <source>
        <dbReference type="Proteomes" id="UP000741863"/>
    </source>
</evidence>
<dbReference type="SUPFAM" id="SSF53254">
    <property type="entry name" value="Phosphoglycerate mutase-like"/>
    <property type="match status" value="1"/>
</dbReference>
<evidence type="ECO:0000313" key="1">
    <source>
        <dbReference type="EMBL" id="MBM7631065.1"/>
    </source>
</evidence>
<dbReference type="InterPro" id="IPR029033">
    <property type="entry name" value="His_PPase_superfam"/>
</dbReference>
<reference evidence="1 2" key="1">
    <citation type="submission" date="2021-01" db="EMBL/GenBank/DDBJ databases">
        <title>Genomic Encyclopedia of Type Strains, Phase IV (KMG-IV): sequencing the most valuable type-strain genomes for metagenomic binning, comparative biology and taxonomic classification.</title>
        <authorList>
            <person name="Goeker M."/>
        </authorList>
    </citation>
    <scope>NUCLEOTIDE SEQUENCE [LARGE SCALE GENOMIC DNA]</scope>
    <source>
        <strain evidence="1 2">DSM 25540</strain>
    </source>
</reference>
<proteinExistence type="predicted"/>
<dbReference type="EC" id="5.4.2.11" evidence="1"/>
<dbReference type="PANTHER" id="PTHR48100:SF1">
    <property type="entry name" value="HISTIDINE PHOSPHATASE FAMILY PROTEIN-RELATED"/>
    <property type="match status" value="1"/>
</dbReference>
<keyword evidence="1" id="KW-0413">Isomerase</keyword>
<gene>
    <name evidence="1" type="ORF">JOD17_000156</name>
</gene>
<dbReference type="CDD" id="cd07067">
    <property type="entry name" value="HP_PGM_like"/>
    <property type="match status" value="1"/>
</dbReference>
<keyword evidence="2" id="KW-1185">Reference proteome</keyword>